<dbReference type="InterPro" id="IPR052214">
    <property type="entry name" value="DAG_Lipase-Related"/>
</dbReference>
<feature type="region of interest" description="Disordered" evidence="15">
    <location>
        <begin position="674"/>
        <end position="723"/>
    </location>
</feature>
<comment type="cofactor">
    <cofactor evidence="1">
        <name>Ca(2+)</name>
        <dbReference type="ChEBI" id="CHEBI:29108"/>
    </cofactor>
</comment>
<evidence type="ECO:0000256" key="7">
    <source>
        <dbReference type="ARBA" id="ARBA00022801"/>
    </source>
</evidence>
<keyword evidence="6" id="KW-0479">Metal-binding</keyword>
<evidence type="ECO:0000256" key="12">
    <source>
        <dbReference type="ARBA" id="ARBA00023136"/>
    </source>
</evidence>
<feature type="transmembrane region" description="Helical" evidence="16">
    <location>
        <begin position="12"/>
        <end position="32"/>
    </location>
</feature>
<comment type="catalytic activity">
    <reaction evidence="13">
        <text>a 1,2-diacyl-sn-glycerol + H2O = a 2-acylglycerol + a fatty acid + H(+)</text>
        <dbReference type="Rhea" id="RHEA:33275"/>
        <dbReference type="ChEBI" id="CHEBI:15377"/>
        <dbReference type="ChEBI" id="CHEBI:15378"/>
        <dbReference type="ChEBI" id="CHEBI:17389"/>
        <dbReference type="ChEBI" id="CHEBI:17815"/>
        <dbReference type="ChEBI" id="CHEBI:28868"/>
        <dbReference type="EC" id="3.1.1.116"/>
    </reaction>
    <physiologicalReaction direction="left-to-right" evidence="13">
        <dbReference type="Rhea" id="RHEA:33276"/>
    </physiologicalReaction>
</comment>
<keyword evidence="5 16" id="KW-0812">Transmembrane</keyword>
<feature type="compositionally biased region" description="Basic residues" evidence="15">
    <location>
        <begin position="834"/>
        <end position="843"/>
    </location>
</feature>
<keyword evidence="10 16" id="KW-1133">Transmembrane helix</keyword>
<evidence type="ECO:0000256" key="5">
    <source>
        <dbReference type="ARBA" id="ARBA00022692"/>
    </source>
</evidence>
<dbReference type="EMBL" id="GEEE01007358">
    <property type="protein sequence ID" value="JAP55867.1"/>
    <property type="molecule type" value="Transcribed_RNA"/>
</dbReference>
<reference evidence="18" key="1">
    <citation type="submission" date="2016-01" db="EMBL/GenBank/DDBJ databases">
        <title>Reference transcriptome for the parasite Schistocephalus solidus: insights into the molecular evolution of parasitism.</title>
        <authorList>
            <person name="Hebert F.O."/>
            <person name="Grambauer S."/>
            <person name="Barber I."/>
            <person name="Landry C.R."/>
            <person name="Aubin-Horth N."/>
        </authorList>
    </citation>
    <scope>NUCLEOTIDE SEQUENCE</scope>
</reference>
<feature type="transmembrane region" description="Helical" evidence="16">
    <location>
        <begin position="151"/>
        <end position="173"/>
    </location>
</feature>
<dbReference type="CDD" id="cd00519">
    <property type="entry name" value="Lipase_3"/>
    <property type="match status" value="1"/>
</dbReference>
<evidence type="ECO:0000256" key="3">
    <source>
        <dbReference type="ARBA" id="ARBA00022475"/>
    </source>
</evidence>
<feature type="transmembrane region" description="Helical" evidence="16">
    <location>
        <begin position="75"/>
        <end position="98"/>
    </location>
</feature>
<evidence type="ECO:0000256" key="6">
    <source>
        <dbReference type="ARBA" id="ARBA00022723"/>
    </source>
</evidence>
<dbReference type="InterPro" id="IPR029058">
    <property type="entry name" value="AB_hydrolase_fold"/>
</dbReference>
<keyword evidence="9" id="KW-0442">Lipid degradation</keyword>
<sequence>GWSSIDLTVSHLFLLPKFYAMPAIILFGRGWLFSSDDLVFSSIIIIFVRLALTLSAAIPFILFCSDGLTCLPETLTYVAYSGFGVSVAQLFLRCALAIASASGGISEVDRRAPVTKILYAHIFMMFIELAVYASIIYLEATSEKCATEICLVLRIICITAIALIAANIISFLLQYDSTGRVWKDTPGLWCMEIDKEVTTLNRAKAHYLNARLWNRRLRCLACLRNTCHNTDPSSKTNDQLTVLLVSDIVGHFFMTNMVASDLIAGLVLLRWQTHQWVGCGHRVPMSCILRDTEPYNPHPNGADLSRGENQGMTVSKPSDQLHAEWLSISRIHAYSKFASAVYGRLLYMFEHRLALPALCVLCKEISCKTCCRCCRCYHPTDHHNAADRETDPILQPSDDLHSGCCICEHDTCNYAIFSRVTGVPVSDLIYYSFTNMVYFSPFLVAIDENTRSIVIAVRGTLSTEDMIVDMLAEGARLQEEDLGPAAEALGVENPDFVVHMGILRTARQLRAAILEMRLVEKARRRRPDYPLVVCGHSLGAGVASVLALLLRSYYPEVKGYAYSPPLGLMNVQLARFCKPFVCSIVYGYDLVPRLSIPTLNDLKWRLFDALANCKVPKYRLLCRSAKLLFLRCCLPCCSWPRIGLDTRLLDEGMQQRLLNPEVYQARVSSYSTSSERSEGQVVGGQSPFSTALSPQPASGGGRVARGPITSQSCPPSHTPSYSRFRPGPRSLVCWLKDSGPLILKTAAPGTAFSPPYTDATGSILPQWSEFSSTSAPTGESASAPSYEELVSMDRNVRFAGLVLHIVEADDCPLDVDSNDSLDATPSSPWQPRNYRQKTSRRNPRVPPVAVWSSARQFQTILIHPHMMRDHLPNSITGALERLHKAFLSASPHSNLQLTSQGACLLPEGLSDPAHLVRRIKNAAR</sequence>
<dbReference type="PANTHER" id="PTHR45792:SF8">
    <property type="entry name" value="DIACYLGLYCEROL LIPASE-ALPHA"/>
    <property type="match status" value="1"/>
</dbReference>
<gene>
    <name evidence="18" type="ORF">TR91021</name>
</gene>
<protein>
    <recommendedName>
        <fullName evidence="14">sn-1-specific diacylglycerol lipase</fullName>
        <ecNumber evidence="14">3.1.1.116</ecNumber>
    </recommendedName>
</protein>
<evidence type="ECO:0000256" key="11">
    <source>
        <dbReference type="ARBA" id="ARBA00023098"/>
    </source>
</evidence>
<evidence type="ECO:0000256" key="4">
    <source>
        <dbReference type="ARBA" id="ARBA00022553"/>
    </source>
</evidence>
<dbReference type="GO" id="GO:0016298">
    <property type="term" value="F:lipase activity"/>
    <property type="evidence" value="ECO:0007669"/>
    <property type="project" value="TreeGrafter"/>
</dbReference>
<dbReference type="PANTHER" id="PTHR45792">
    <property type="entry name" value="DIACYLGLYCEROL LIPASE HOMOLOG-RELATED"/>
    <property type="match status" value="1"/>
</dbReference>
<keyword evidence="3" id="KW-1003">Cell membrane</keyword>
<keyword evidence="8" id="KW-0106">Calcium</keyword>
<dbReference type="GO" id="GO:0046872">
    <property type="term" value="F:metal ion binding"/>
    <property type="evidence" value="ECO:0007669"/>
    <property type="project" value="UniProtKB-KW"/>
</dbReference>
<dbReference type="SUPFAM" id="SSF53474">
    <property type="entry name" value="alpha/beta-Hydrolases"/>
    <property type="match status" value="1"/>
</dbReference>
<dbReference type="AlphaFoldDB" id="A0A0X3Q0V1"/>
<keyword evidence="12 16" id="KW-0472">Membrane</keyword>
<evidence type="ECO:0000313" key="18">
    <source>
        <dbReference type="EMBL" id="JAP55867.1"/>
    </source>
</evidence>
<evidence type="ECO:0000256" key="2">
    <source>
        <dbReference type="ARBA" id="ARBA00004651"/>
    </source>
</evidence>
<evidence type="ECO:0000256" key="10">
    <source>
        <dbReference type="ARBA" id="ARBA00022989"/>
    </source>
</evidence>
<feature type="region of interest" description="Disordered" evidence="15">
    <location>
        <begin position="816"/>
        <end position="846"/>
    </location>
</feature>
<feature type="compositionally biased region" description="Polar residues" evidence="15">
    <location>
        <begin position="820"/>
        <end position="830"/>
    </location>
</feature>
<dbReference type="GO" id="GO:0016042">
    <property type="term" value="P:lipid catabolic process"/>
    <property type="evidence" value="ECO:0007669"/>
    <property type="project" value="UniProtKB-KW"/>
</dbReference>
<dbReference type="EC" id="3.1.1.116" evidence="14"/>
<comment type="subcellular location">
    <subcellularLocation>
        <location evidence="2">Cell membrane</location>
        <topology evidence="2">Multi-pass membrane protein</topology>
    </subcellularLocation>
</comment>
<feature type="compositionally biased region" description="Polar residues" evidence="15">
    <location>
        <begin position="686"/>
        <end position="696"/>
    </location>
</feature>
<dbReference type="Pfam" id="PF01764">
    <property type="entry name" value="Lipase_3"/>
    <property type="match status" value="1"/>
</dbReference>
<evidence type="ECO:0000256" key="16">
    <source>
        <dbReference type="SAM" id="Phobius"/>
    </source>
</evidence>
<dbReference type="GO" id="GO:0005886">
    <property type="term" value="C:plasma membrane"/>
    <property type="evidence" value="ECO:0007669"/>
    <property type="project" value="UniProtKB-SubCell"/>
</dbReference>
<name>A0A0X3Q0V1_SCHSO</name>
<dbReference type="InterPro" id="IPR002921">
    <property type="entry name" value="Fungal_lipase-type"/>
</dbReference>
<keyword evidence="7" id="KW-0378">Hydrolase</keyword>
<organism evidence="18">
    <name type="scientific">Schistocephalus solidus</name>
    <name type="common">Tapeworm</name>
    <dbReference type="NCBI Taxonomy" id="70667"/>
    <lineage>
        <taxon>Eukaryota</taxon>
        <taxon>Metazoa</taxon>
        <taxon>Spiralia</taxon>
        <taxon>Lophotrochozoa</taxon>
        <taxon>Platyhelminthes</taxon>
        <taxon>Cestoda</taxon>
        <taxon>Eucestoda</taxon>
        <taxon>Diphyllobothriidea</taxon>
        <taxon>Diphyllobothriidae</taxon>
        <taxon>Schistocephalus</taxon>
    </lineage>
</organism>
<proteinExistence type="predicted"/>
<evidence type="ECO:0000256" key="15">
    <source>
        <dbReference type="SAM" id="MobiDB-lite"/>
    </source>
</evidence>
<feature type="transmembrane region" description="Helical" evidence="16">
    <location>
        <begin position="118"/>
        <end position="139"/>
    </location>
</feature>
<evidence type="ECO:0000256" key="1">
    <source>
        <dbReference type="ARBA" id="ARBA00001913"/>
    </source>
</evidence>
<feature type="transmembrane region" description="Helical" evidence="16">
    <location>
        <begin position="38"/>
        <end position="63"/>
    </location>
</feature>
<keyword evidence="11" id="KW-0443">Lipid metabolism</keyword>
<evidence type="ECO:0000256" key="9">
    <source>
        <dbReference type="ARBA" id="ARBA00022963"/>
    </source>
</evidence>
<dbReference type="Gene3D" id="3.40.50.1820">
    <property type="entry name" value="alpha/beta hydrolase"/>
    <property type="match status" value="1"/>
</dbReference>
<evidence type="ECO:0000259" key="17">
    <source>
        <dbReference type="Pfam" id="PF01764"/>
    </source>
</evidence>
<feature type="compositionally biased region" description="Polar residues" evidence="15">
    <location>
        <begin position="708"/>
        <end position="721"/>
    </location>
</feature>
<evidence type="ECO:0000256" key="14">
    <source>
        <dbReference type="ARBA" id="ARBA00026104"/>
    </source>
</evidence>
<accession>A0A0X3Q0V1</accession>
<keyword evidence="4" id="KW-0597">Phosphoprotein</keyword>
<feature type="domain" description="Fungal lipase-type" evidence="17">
    <location>
        <begin position="454"/>
        <end position="596"/>
    </location>
</feature>
<evidence type="ECO:0000256" key="8">
    <source>
        <dbReference type="ARBA" id="ARBA00022837"/>
    </source>
</evidence>
<evidence type="ECO:0000256" key="13">
    <source>
        <dbReference type="ARBA" id="ARBA00024531"/>
    </source>
</evidence>
<feature type="non-terminal residue" evidence="18">
    <location>
        <position position="1"/>
    </location>
</feature>